<keyword evidence="2" id="KW-1185">Reference proteome</keyword>
<dbReference type="AlphaFoldDB" id="A0A2S7XP54"/>
<dbReference type="Proteomes" id="UP000239936">
    <property type="component" value="Unassembled WGS sequence"/>
</dbReference>
<reference evidence="1 2" key="1">
    <citation type="submission" date="2018-01" db="EMBL/GenBank/DDBJ databases">
        <title>The complete genome sequence of Chromatium okenii LaCa, a purple sulfur bacterium with a turbulent life.</title>
        <authorList>
            <person name="Luedin S.M."/>
            <person name="Liechti N."/>
            <person name="Storelli N."/>
            <person name="Danza F."/>
            <person name="Wittwer M."/>
            <person name="Pothier J.F."/>
            <person name="Tonolla M.A."/>
        </authorList>
    </citation>
    <scope>NUCLEOTIDE SEQUENCE [LARGE SCALE GENOMIC DNA]</scope>
    <source>
        <strain evidence="1 2">LaCa</strain>
    </source>
</reference>
<evidence type="ECO:0000313" key="1">
    <source>
        <dbReference type="EMBL" id="PQJ95456.1"/>
    </source>
</evidence>
<evidence type="ECO:0000313" key="2">
    <source>
        <dbReference type="Proteomes" id="UP000239936"/>
    </source>
</evidence>
<comment type="caution">
    <text evidence="1">The sequence shown here is derived from an EMBL/GenBank/DDBJ whole genome shotgun (WGS) entry which is preliminary data.</text>
</comment>
<gene>
    <name evidence="1" type="ORF">CXB77_14770</name>
</gene>
<organism evidence="1 2">
    <name type="scientific">Chromatium okenii</name>
    <dbReference type="NCBI Taxonomy" id="61644"/>
    <lineage>
        <taxon>Bacteria</taxon>
        <taxon>Pseudomonadati</taxon>
        <taxon>Pseudomonadota</taxon>
        <taxon>Gammaproteobacteria</taxon>
        <taxon>Chromatiales</taxon>
        <taxon>Chromatiaceae</taxon>
        <taxon>Chromatium</taxon>
    </lineage>
</organism>
<sequence length="60" mass="6290">MISTPTSPANAPVIPAIGGSGQPTLNSLPINGLSLIAQLYQPLFDHVYSADIQIPPTPFF</sequence>
<protein>
    <submittedName>
        <fullName evidence="1">Uncharacterized protein</fullName>
    </submittedName>
</protein>
<accession>A0A2S7XP54</accession>
<proteinExistence type="predicted"/>
<dbReference type="EMBL" id="PPGH01000037">
    <property type="protein sequence ID" value="PQJ95456.1"/>
    <property type="molecule type" value="Genomic_DNA"/>
</dbReference>
<name>A0A2S7XP54_9GAMM</name>